<dbReference type="OrthoDB" id="3370914at2"/>
<dbReference type="EMBL" id="SMJW01000378">
    <property type="protein sequence ID" value="TDC03620.1"/>
    <property type="molecule type" value="Genomic_DNA"/>
</dbReference>
<dbReference type="InterPro" id="IPR036265">
    <property type="entry name" value="HIT-like_sf"/>
</dbReference>
<organism evidence="3 4">
    <name type="scientific">Actinomadura bangladeshensis</name>
    <dbReference type="NCBI Taxonomy" id="453573"/>
    <lineage>
        <taxon>Bacteria</taxon>
        <taxon>Bacillati</taxon>
        <taxon>Actinomycetota</taxon>
        <taxon>Actinomycetes</taxon>
        <taxon>Streptosporangiales</taxon>
        <taxon>Thermomonosporaceae</taxon>
        <taxon>Actinomadura</taxon>
    </lineage>
</organism>
<evidence type="ECO:0000313" key="3">
    <source>
        <dbReference type="EMBL" id="TDC03620.1"/>
    </source>
</evidence>
<comment type="caution">
    <text evidence="3">The sequence shown here is derived from an EMBL/GenBank/DDBJ whole genome shotgun (WGS) entry which is preliminary data.</text>
</comment>
<sequence length="234" mass="25714">MAEPTAWNEPGHDCVLCPPLRFRFNGMAGLPGESGVIARDGDFLLIPDVAPLTEGHVLLVTRDHYQCAGEFGRTMWERALRWRDRVARLYRAAYGSGELLLFEHGPATPQGGGACIDHAHWHLLPGTPGMRAVVERRGRPGSPAGRAALRAYLRTGRSYLLIEEGGIMTVHPGDGVPSQFLRWAVTAAGPGETWRWQETFGLPGSRRRFLRTLRVLRAAQAALPPGDQPSDSHQ</sequence>
<dbReference type="InterPro" id="IPR011146">
    <property type="entry name" value="HIT-like"/>
</dbReference>
<dbReference type="RefSeq" id="WP_131944981.1">
    <property type="nucleotide sequence ID" value="NZ_BAAAMX010000019.1"/>
</dbReference>
<dbReference type="Gene3D" id="3.30.428.10">
    <property type="entry name" value="HIT-like"/>
    <property type="match status" value="1"/>
</dbReference>
<feature type="short sequence motif" description="Histidine triad motif" evidence="1">
    <location>
        <begin position="118"/>
        <end position="122"/>
    </location>
</feature>
<accession>A0A4R4N8V0</accession>
<reference evidence="3 4" key="1">
    <citation type="submission" date="2019-03" db="EMBL/GenBank/DDBJ databases">
        <title>Draft genome sequences of novel Actinobacteria.</title>
        <authorList>
            <person name="Sahin N."/>
            <person name="Ay H."/>
            <person name="Saygin H."/>
        </authorList>
    </citation>
    <scope>NUCLEOTIDE SEQUENCE [LARGE SCALE GENOMIC DNA]</scope>
    <source>
        <strain evidence="3 4">DSM 45347</strain>
    </source>
</reference>
<dbReference type="AlphaFoldDB" id="A0A4R4N8V0"/>
<dbReference type="PROSITE" id="PS51084">
    <property type="entry name" value="HIT_2"/>
    <property type="match status" value="1"/>
</dbReference>
<evidence type="ECO:0000256" key="1">
    <source>
        <dbReference type="PROSITE-ProRule" id="PRU00464"/>
    </source>
</evidence>
<evidence type="ECO:0000259" key="2">
    <source>
        <dbReference type="PROSITE" id="PS51084"/>
    </source>
</evidence>
<protein>
    <recommendedName>
        <fullName evidence="2">HIT domain-containing protein</fullName>
    </recommendedName>
</protein>
<dbReference type="SUPFAM" id="SSF54197">
    <property type="entry name" value="HIT-like"/>
    <property type="match status" value="1"/>
</dbReference>
<keyword evidence="4" id="KW-1185">Reference proteome</keyword>
<dbReference type="GO" id="GO:0003824">
    <property type="term" value="F:catalytic activity"/>
    <property type="evidence" value="ECO:0007669"/>
    <property type="project" value="InterPro"/>
</dbReference>
<name>A0A4R4N8V0_9ACTN</name>
<gene>
    <name evidence="3" type="ORF">E1284_37970</name>
</gene>
<evidence type="ECO:0000313" key="4">
    <source>
        <dbReference type="Proteomes" id="UP000295431"/>
    </source>
</evidence>
<dbReference type="Proteomes" id="UP000295431">
    <property type="component" value="Unassembled WGS sequence"/>
</dbReference>
<proteinExistence type="predicted"/>
<feature type="domain" description="HIT" evidence="2">
    <location>
        <begin position="23"/>
        <end position="133"/>
    </location>
</feature>